<dbReference type="Pfam" id="PF26571">
    <property type="entry name" value="VldE"/>
    <property type="match status" value="1"/>
</dbReference>
<gene>
    <name evidence="3" type="ORF">SAMN05421835_14224</name>
</gene>
<organism evidence="3 4">
    <name type="scientific">Amycolatopsis sacchari</name>
    <dbReference type="NCBI Taxonomy" id="115433"/>
    <lineage>
        <taxon>Bacteria</taxon>
        <taxon>Bacillati</taxon>
        <taxon>Actinomycetota</taxon>
        <taxon>Actinomycetes</taxon>
        <taxon>Pseudonocardiales</taxon>
        <taxon>Pseudonocardiaceae</taxon>
        <taxon>Amycolatopsis</taxon>
    </lineage>
</organism>
<dbReference type="EMBL" id="FORP01000042">
    <property type="protein sequence ID" value="SFK89342.1"/>
    <property type="molecule type" value="Genomic_DNA"/>
</dbReference>
<dbReference type="AlphaFoldDB" id="A0A1I4D751"/>
<name>A0A1I4D751_9PSEU</name>
<evidence type="ECO:0000259" key="2">
    <source>
        <dbReference type="Pfam" id="PF26571"/>
    </source>
</evidence>
<feature type="domain" description="ARB-07466-like C-terminal" evidence="2">
    <location>
        <begin position="210"/>
        <end position="306"/>
    </location>
</feature>
<keyword evidence="4" id="KW-1185">Reference proteome</keyword>
<dbReference type="Proteomes" id="UP000199025">
    <property type="component" value="Unassembled WGS sequence"/>
</dbReference>
<reference evidence="3 4" key="1">
    <citation type="submission" date="2016-10" db="EMBL/GenBank/DDBJ databases">
        <authorList>
            <person name="de Groot N.N."/>
        </authorList>
    </citation>
    <scope>NUCLEOTIDE SEQUENCE [LARGE SCALE GENOMIC DNA]</scope>
    <source>
        <strain evidence="3 4">DSM 44468</strain>
    </source>
</reference>
<evidence type="ECO:0000313" key="4">
    <source>
        <dbReference type="Proteomes" id="UP000199025"/>
    </source>
</evidence>
<proteinExistence type="predicted"/>
<feature type="region of interest" description="Disordered" evidence="1">
    <location>
        <begin position="188"/>
        <end position="213"/>
    </location>
</feature>
<evidence type="ECO:0000256" key="1">
    <source>
        <dbReference type="SAM" id="MobiDB-lite"/>
    </source>
</evidence>
<dbReference type="InterPro" id="IPR058593">
    <property type="entry name" value="ARB_07466-like_C"/>
</dbReference>
<sequence>MTSAAKVAVLAAVTVLLVPVLVAAAAAGVVAALIGSGNTADCAPAGSGPTAGVAGYGPEQMANAATIVAVGKQKQVPEYGWVIAVAAAMQESGLSNLNFGDRDSLGLFQQRPSQGWGSPEQILNPTYAATQFYNHLLRVPNWQQMNLAAAAQAVQRSAYPEAYAKHERGARQIVGALLGVTCTLPSGGTGGPLRTEWPPEQATEPDPTSNGRITPRTLALVRALQAGGMTGQGLGCHEARPANPDSDHPQGRACDILFNPGDSRSVVEGWQVANWLIANQAALGVRYLIWQGQYWSADNPSWAPYRSSAYGCPNAANLTGCHYDHVHVSMY</sequence>
<dbReference type="RefSeq" id="WP_143250017.1">
    <property type="nucleotide sequence ID" value="NZ_FORP01000042.1"/>
</dbReference>
<accession>A0A1I4D751</accession>
<dbReference type="OrthoDB" id="5496837at2"/>
<evidence type="ECO:0000313" key="3">
    <source>
        <dbReference type="EMBL" id="SFK89342.1"/>
    </source>
</evidence>
<dbReference type="STRING" id="115433.SAMN05421835_14224"/>
<protein>
    <recommendedName>
        <fullName evidence="2">ARB-07466-like C-terminal domain-containing protein</fullName>
    </recommendedName>
</protein>